<name>A0A8J5W128_ZIZPA</name>
<evidence type="ECO:0000313" key="2">
    <source>
        <dbReference type="Proteomes" id="UP000729402"/>
    </source>
</evidence>
<reference evidence="1" key="1">
    <citation type="journal article" date="2021" name="bioRxiv">
        <title>Whole Genome Assembly and Annotation of Northern Wild Rice, Zizania palustris L., Supports a Whole Genome Duplication in the Zizania Genus.</title>
        <authorList>
            <person name="Haas M."/>
            <person name="Kono T."/>
            <person name="Macchietto M."/>
            <person name="Millas R."/>
            <person name="McGilp L."/>
            <person name="Shao M."/>
            <person name="Duquette J."/>
            <person name="Hirsch C.N."/>
            <person name="Kimball J."/>
        </authorList>
    </citation>
    <scope>NUCLEOTIDE SEQUENCE</scope>
    <source>
        <tissue evidence="1">Fresh leaf tissue</tissue>
    </source>
</reference>
<organism evidence="1 2">
    <name type="scientific">Zizania palustris</name>
    <name type="common">Northern wild rice</name>
    <dbReference type="NCBI Taxonomy" id="103762"/>
    <lineage>
        <taxon>Eukaryota</taxon>
        <taxon>Viridiplantae</taxon>
        <taxon>Streptophyta</taxon>
        <taxon>Embryophyta</taxon>
        <taxon>Tracheophyta</taxon>
        <taxon>Spermatophyta</taxon>
        <taxon>Magnoliopsida</taxon>
        <taxon>Liliopsida</taxon>
        <taxon>Poales</taxon>
        <taxon>Poaceae</taxon>
        <taxon>BOP clade</taxon>
        <taxon>Oryzoideae</taxon>
        <taxon>Oryzeae</taxon>
        <taxon>Zizaniinae</taxon>
        <taxon>Zizania</taxon>
    </lineage>
</organism>
<dbReference type="OrthoDB" id="693243at2759"/>
<evidence type="ECO:0008006" key="3">
    <source>
        <dbReference type="Google" id="ProtNLM"/>
    </source>
</evidence>
<proteinExistence type="predicted"/>
<reference evidence="1" key="2">
    <citation type="submission" date="2021-02" db="EMBL/GenBank/DDBJ databases">
        <authorList>
            <person name="Kimball J.A."/>
            <person name="Haas M.W."/>
            <person name="Macchietto M."/>
            <person name="Kono T."/>
            <person name="Duquette J."/>
            <person name="Shao M."/>
        </authorList>
    </citation>
    <scope>NUCLEOTIDE SEQUENCE</scope>
    <source>
        <tissue evidence="1">Fresh leaf tissue</tissue>
    </source>
</reference>
<comment type="caution">
    <text evidence="1">The sequence shown here is derived from an EMBL/GenBank/DDBJ whole genome shotgun (WGS) entry which is preliminary data.</text>
</comment>
<gene>
    <name evidence="1" type="ORF">GUJ93_ZPchr0015g6697</name>
</gene>
<sequence>MASLHAEVTRWRQEAADRLRPQATPVIPEVPQDDVLTFYPETPENASFDSDSPLHLDLQKVRLDPKFKTSKLCKYLGEEDPGEFSHSYALAIEASGGVRDTMAKCFPLALDGVALHWFWSLKPGSIKS</sequence>
<dbReference type="AlphaFoldDB" id="A0A8J5W128"/>
<protein>
    <recommendedName>
        <fullName evidence="3">Retrotransposon gag domain-containing protein</fullName>
    </recommendedName>
</protein>
<dbReference type="EMBL" id="JAAALK010000085">
    <property type="protein sequence ID" value="KAG8083536.1"/>
    <property type="molecule type" value="Genomic_DNA"/>
</dbReference>
<accession>A0A8J5W128</accession>
<dbReference type="Proteomes" id="UP000729402">
    <property type="component" value="Unassembled WGS sequence"/>
</dbReference>
<evidence type="ECO:0000313" key="1">
    <source>
        <dbReference type="EMBL" id="KAG8083536.1"/>
    </source>
</evidence>
<keyword evidence="2" id="KW-1185">Reference proteome</keyword>